<feature type="region of interest" description="Disordered" evidence="5">
    <location>
        <begin position="2032"/>
        <end position="2101"/>
    </location>
</feature>
<dbReference type="GO" id="GO:0008093">
    <property type="term" value="F:cytoskeletal anchor activity"/>
    <property type="evidence" value="ECO:0007669"/>
    <property type="project" value="TreeGrafter"/>
</dbReference>
<keyword evidence="4" id="KW-0175">Coiled coil</keyword>
<evidence type="ECO:0000313" key="8">
    <source>
        <dbReference type="Proteomes" id="UP000037035"/>
    </source>
</evidence>
<feature type="coiled-coil region" evidence="4">
    <location>
        <begin position="25"/>
        <end position="52"/>
    </location>
</feature>
<feature type="region of interest" description="Disordered" evidence="5">
    <location>
        <begin position="183"/>
        <end position="242"/>
    </location>
</feature>
<keyword evidence="3" id="KW-0206">Cytoskeleton</keyword>
<dbReference type="InterPro" id="IPR003108">
    <property type="entry name" value="GAR_dom"/>
</dbReference>
<evidence type="ECO:0000256" key="1">
    <source>
        <dbReference type="ARBA" id="ARBA00004245"/>
    </source>
</evidence>
<dbReference type="GO" id="GO:0005884">
    <property type="term" value="C:actin filament"/>
    <property type="evidence" value="ECO:0007669"/>
    <property type="project" value="TreeGrafter"/>
</dbReference>
<feature type="compositionally biased region" description="Polar residues" evidence="5">
    <location>
        <begin position="282"/>
        <end position="293"/>
    </location>
</feature>
<sequence>MTTTSNGSNLRDDKNPSEGKSTKLNNQLVELLEGLNNRKSRIDEQVKFLLNLPKILPFEPLPPDQSNVSRKTWEKWCSEHDRIEREAGFFREDEFALMKKVAMSKTTNMSREDTDLVGLTLGTLEAFSKLEHLLRSRRKQLQILDLRIKWDQQTSKVWQDLTELGTQLPTLLSKIRWTPPSSTVDQLLNPSAPQSPTILPSSHLPPSGSIQSTRSPLSRSLQSRKEAADHYRNSPRLFSLDHTPSSGLDAFAEQSSANLSPSHLSDPSASTSSINSSLNPSRPYQLQHDQPSPRSRKTLSCIRTTSAPTCNNNDTSSLIVSSSYSSAQSRAMRIQSLALQLSSVSTKFHTLNRSVVPTSNTIDKLIDSGLHVPEIFLDLQDKLEAAVRSLQPPETGRFFAALMEQHKEADDIWFNLFHLGLEIESSKREIDRLLSAAQIDPLRLIEFDCQFDQLSKKHDAQHFRAQLRILPTHPNYPDQPELNQLLIENLQSASKRARSDLDRLNTSVKAYRFATETWEESKILRASMEKSKDRLTASINAIESLNEAYPHRAWLMNDPNCLAPNDRDNEYEIGWEKIMVEMKEQVSTAFNLLDTAKGVLKKLNAPGGDPNVRSDCCQVRDALKKTVDQAQQISTSKQDSDLKLTQIRGVWEKILAAQSEVGRLRDQLLLDAHREKWRMRKVSPTSPPHCHFANFPRDPSPRGLPSLEELRRPTAPSPALFQSPQNAENYILQSLQPHVNSTLDELTRQKQHLTVHQHIMMKFDELRSVQVPQLVKLERTVELIHSQTSQVREAECEYDVKVIEGGRWMKKVQDLINVQLESYEEDEKTVGRMHCEARLVHKSRLAQTMIELKNYLSTIDQFCDSLTSRIPFIAASQSDPLVMQNGRVVLSCQDHDESVRSYLIGLSMYLMGLKTQICNESCLLEWTNSAHVKEFDHTVENVEQQIEATDIELQRFKADIQRLQNLIESNPNEPFLTDEQIEQAVDEPLYKLSLMLDKIENRLNESTYVHLEAFIASCPGSSTSGTFQPDQFILPKQMSHHQLQALYNQTRRELDDIDLLANLFKNETNARRKEEVAWRAEWARTVGELTDDCEKVNAEILKVESDLIQFRQELDDWDQSQFKTLGQRKLAEVYDQPPKYLEELAVHELRLAKLDAALGTIQNENDDIHRRATVIKLDIEDRLSVFIHLTADLFTLMEQSKCRWMTAHELGLQVSASTNLLKQNVEAFLEEYDRRVNWNNQCLRITGVDLHVVDESFVRFDEVFDEFSSSQRLFNECYAQDDEADQNFITLLDSLRLLNKYRTTDLDLIQSDIEASRTKLSAICQEVNHLSPSDVPHLYLVKAEAEVCMRMDELGRRFEKLEAAESELSTWLCRLNIQHQSWLEDQLEQDIISKHCQAEQARLTDWGRTDLDRFINLVVTEDQQIENLHIASELLPPQHPIESLLHSTSTSTASMFIWVEIGSDVKDQVKQVENMVKSASDIAQRLEILDGTQSQLAKTISAFQQTLPAQCSKHMEEILNQQPLECKDTGPDRFGLASSKLEGNHTTLKSLIVSLEARLATTKELLHLVQTEIAKTNVLPNFCDRLSRLGLDRLVDIEANSPYSPLPTQDALDQALQILDEADSEIKKIPSTVLDQTYLQDCLNLLKDQKHKVEILGQLVSFQSAVLDCDQSFSTLIDILDVRRMDTPEIKVAKITESAQKSFDALLKASENVTSDPRVESHTTRSKHTWNELLSIVKENKREQPSSLRRSTHRATNLSTSARPPLSNQSVSRLAAIPDPALSRDSTPGTHSPRPKHSSVLTLNRFDSPTAVSDSPTAFMNSPSYTASRRCAQDSLEAFHDRSGKVIPKFPARSLSRQSEGKKPPSSHKGNASSINQRHRLHSIQGTPTRPAAKLLSKRTSGAPNTTPTLYKPQPNRNIDKLVGNVVNRFARNQFTVHVAPADGWEDNSGMYWIGEKIYFCRILRSQTVMVRIGGGWSELSAFLMEHLRLTTLNNASQVELRTAGGSERVVSVEHSRRASISHSTFLPGSVISSCDSSPRDKPPNVGKLSDSTSTTPASSVATVLITTPNQSHTSTGPSPNERNSLSHSTSQPNSFSSTPTETIQMFLRKAENRSYLSNNYIHTPHPDTPPSSDTFLKINRSTFSPASGSSALPPSHPPSSNSSSILLNLSTNTSSLKTPPLPNRKT</sequence>
<name>A0A0L6VIU8_9BASI</name>
<feature type="region of interest" description="Disordered" evidence="5">
    <location>
        <begin position="1738"/>
        <end position="1824"/>
    </location>
</feature>
<dbReference type="EMBL" id="LAVV01005776">
    <property type="protein sequence ID" value="KNZ60678.1"/>
    <property type="molecule type" value="Genomic_DNA"/>
</dbReference>
<dbReference type="STRING" id="27349.A0A0L6VIU8"/>
<feature type="region of interest" description="Disordered" evidence="5">
    <location>
        <begin position="1840"/>
        <end position="1917"/>
    </location>
</feature>
<dbReference type="InterPro" id="IPR036534">
    <property type="entry name" value="GAR_dom_sf"/>
</dbReference>
<feature type="region of interest" description="Disordered" evidence="5">
    <location>
        <begin position="1"/>
        <end position="25"/>
    </location>
</feature>
<dbReference type="GO" id="GO:0051015">
    <property type="term" value="F:actin filament binding"/>
    <property type="evidence" value="ECO:0007669"/>
    <property type="project" value="TreeGrafter"/>
</dbReference>
<evidence type="ECO:0000313" key="7">
    <source>
        <dbReference type="EMBL" id="KNZ60678.1"/>
    </source>
</evidence>
<comment type="subcellular location">
    <subcellularLocation>
        <location evidence="1">Cytoplasm</location>
        <location evidence="1">Cytoskeleton</location>
    </subcellularLocation>
</comment>
<feature type="region of interest" description="Disordered" evidence="5">
    <location>
        <begin position="2119"/>
        <end position="2187"/>
    </location>
</feature>
<dbReference type="GO" id="GO:0008017">
    <property type="term" value="F:microtubule binding"/>
    <property type="evidence" value="ECO:0007669"/>
    <property type="project" value="InterPro"/>
</dbReference>
<dbReference type="PANTHER" id="PTHR46756">
    <property type="entry name" value="TRANSGELIN"/>
    <property type="match status" value="1"/>
</dbReference>
<feature type="compositionally biased region" description="Low complexity" evidence="5">
    <location>
        <begin position="265"/>
        <end position="281"/>
    </location>
</feature>
<evidence type="ECO:0000256" key="3">
    <source>
        <dbReference type="ARBA" id="ARBA00023212"/>
    </source>
</evidence>
<dbReference type="Proteomes" id="UP000037035">
    <property type="component" value="Unassembled WGS sequence"/>
</dbReference>
<feature type="compositionally biased region" description="Polar residues" evidence="5">
    <location>
        <begin position="183"/>
        <end position="200"/>
    </location>
</feature>
<evidence type="ECO:0000259" key="6">
    <source>
        <dbReference type="PROSITE" id="PS51460"/>
    </source>
</evidence>
<dbReference type="GO" id="GO:0051764">
    <property type="term" value="P:actin crosslink formation"/>
    <property type="evidence" value="ECO:0007669"/>
    <property type="project" value="TreeGrafter"/>
</dbReference>
<protein>
    <recommendedName>
        <fullName evidence="6">GAR domain-containing protein</fullName>
    </recommendedName>
</protein>
<comment type="caution">
    <text evidence="7">The sequence shown here is derived from an EMBL/GenBank/DDBJ whole genome shotgun (WGS) entry which is preliminary data.</text>
</comment>
<dbReference type="Pfam" id="PF02187">
    <property type="entry name" value="GAS2"/>
    <property type="match status" value="1"/>
</dbReference>
<evidence type="ECO:0000256" key="5">
    <source>
        <dbReference type="SAM" id="MobiDB-lite"/>
    </source>
</evidence>
<feature type="compositionally biased region" description="Polar residues" evidence="5">
    <location>
        <begin position="1745"/>
        <end position="1772"/>
    </location>
</feature>
<feature type="compositionally biased region" description="Polar residues" evidence="5">
    <location>
        <begin position="2065"/>
        <end position="2101"/>
    </location>
</feature>
<dbReference type="VEuPathDB" id="FungiDB:VP01_151g1"/>
<feature type="domain" description="GAR" evidence="6">
    <location>
        <begin position="1914"/>
        <end position="1991"/>
    </location>
</feature>
<feature type="compositionally biased region" description="Polar residues" evidence="5">
    <location>
        <begin position="1799"/>
        <end position="1824"/>
    </location>
</feature>
<proteinExistence type="predicted"/>
<reference evidence="7 8" key="1">
    <citation type="submission" date="2015-08" db="EMBL/GenBank/DDBJ databases">
        <title>Next Generation Sequencing and Analysis of the Genome of Puccinia sorghi L Schw, the Causal Agent of Maize Common Rust.</title>
        <authorList>
            <person name="Rochi L."/>
            <person name="Burguener G."/>
            <person name="Darino M."/>
            <person name="Turjanski A."/>
            <person name="Kreff E."/>
            <person name="Dieguez M.J."/>
            <person name="Sacco F."/>
        </authorList>
    </citation>
    <scope>NUCLEOTIDE SEQUENCE [LARGE SCALE GENOMIC DNA]</scope>
    <source>
        <strain evidence="7 8">RO10H11247</strain>
    </source>
</reference>
<evidence type="ECO:0000256" key="4">
    <source>
        <dbReference type="SAM" id="Coils"/>
    </source>
</evidence>
<feature type="region of interest" description="Disordered" evidence="5">
    <location>
        <begin position="680"/>
        <end position="722"/>
    </location>
</feature>
<keyword evidence="2" id="KW-0963">Cytoplasm</keyword>
<feature type="compositionally biased region" description="Low complexity" evidence="5">
    <location>
        <begin position="2145"/>
        <end position="2179"/>
    </location>
</feature>
<feature type="compositionally biased region" description="Basic and acidic residues" evidence="5">
    <location>
        <begin position="10"/>
        <end position="21"/>
    </location>
</feature>
<accession>A0A0L6VIU8</accession>
<feature type="compositionally biased region" description="Polar residues" evidence="5">
    <location>
        <begin position="254"/>
        <end position="263"/>
    </location>
</feature>
<feature type="coiled-coil region" evidence="4">
    <location>
        <begin position="932"/>
        <end position="966"/>
    </location>
</feature>
<dbReference type="SUPFAM" id="SSF143575">
    <property type="entry name" value="GAS2 domain-like"/>
    <property type="match status" value="1"/>
</dbReference>
<dbReference type="OrthoDB" id="3359034at2759"/>
<feature type="compositionally biased region" description="Polar residues" evidence="5">
    <location>
        <begin position="1898"/>
        <end position="1909"/>
    </location>
</feature>
<keyword evidence="8" id="KW-1185">Reference proteome</keyword>
<organism evidence="7 8">
    <name type="scientific">Puccinia sorghi</name>
    <dbReference type="NCBI Taxonomy" id="27349"/>
    <lineage>
        <taxon>Eukaryota</taxon>
        <taxon>Fungi</taxon>
        <taxon>Dikarya</taxon>
        <taxon>Basidiomycota</taxon>
        <taxon>Pucciniomycotina</taxon>
        <taxon>Pucciniomycetes</taxon>
        <taxon>Pucciniales</taxon>
        <taxon>Pucciniaceae</taxon>
        <taxon>Puccinia</taxon>
    </lineage>
</organism>
<dbReference type="PANTHER" id="PTHR46756:SF18">
    <property type="entry name" value="GAS2-LIKE PROTEIN PICKLED EGGS"/>
    <property type="match status" value="1"/>
</dbReference>
<feature type="compositionally biased region" description="Low complexity" evidence="5">
    <location>
        <begin position="2052"/>
        <end position="2064"/>
    </location>
</feature>
<feature type="compositionally biased region" description="Polar residues" evidence="5">
    <location>
        <begin position="208"/>
        <end position="221"/>
    </location>
</feature>
<dbReference type="SMART" id="SM00243">
    <property type="entry name" value="GAS2"/>
    <property type="match status" value="1"/>
</dbReference>
<feature type="region of interest" description="Disordered" evidence="5">
    <location>
        <begin position="254"/>
        <end position="298"/>
    </location>
</feature>
<evidence type="ECO:0000256" key="2">
    <source>
        <dbReference type="ARBA" id="ARBA00022490"/>
    </source>
</evidence>
<feature type="compositionally biased region" description="Basic and acidic residues" evidence="5">
    <location>
        <begin position="223"/>
        <end position="232"/>
    </location>
</feature>
<dbReference type="PROSITE" id="PS51460">
    <property type="entry name" value="GAR"/>
    <property type="match status" value="1"/>
</dbReference>
<gene>
    <name evidence="7" type="ORF">VP01_151g1</name>
</gene>
<dbReference type="Gene3D" id="3.30.920.20">
    <property type="entry name" value="Gas2-like domain"/>
    <property type="match status" value="1"/>
</dbReference>